<protein>
    <recommendedName>
        <fullName evidence="4">BTB domain-containing protein</fullName>
    </recommendedName>
</protein>
<evidence type="ECO:0000313" key="3">
    <source>
        <dbReference type="Proteomes" id="UP001565368"/>
    </source>
</evidence>
<reference evidence="2 3" key="1">
    <citation type="submission" date="2023-08" db="EMBL/GenBank/DDBJ databases">
        <title>Annotated Genome Sequence of Vanrija albida AlHP1.</title>
        <authorList>
            <person name="Herzog R."/>
        </authorList>
    </citation>
    <scope>NUCLEOTIDE SEQUENCE [LARGE SCALE GENOMIC DNA]</scope>
    <source>
        <strain evidence="2 3">AlHP1</strain>
    </source>
</reference>
<comment type="caution">
    <text evidence="2">The sequence shown here is derived from an EMBL/GenBank/DDBJ whole genome shotgun (WGS) entry which is preliminary data.</text>
</comment>
<organism evidence="2 3">
    <name type="scientific">Vanrija albida</name>
    <dbReference type="NCBI Taxonomy" id="181172"/>
    <lineage>
        <taxon>Eukaryota</taxon>
        <taxon>Fungi</taxon>
        <taxon>Dikarya</taxon>
        <taxon>Basidiomycota</taxon>
        <taxon>Agaricomycotina</taxon>
        <taxon>Tremellomycetes</taxon>
        <taxon>Trichosporonales</taxon>
        <taxon>Trichosporonaceae</taxon>
        <taxon>Vanrija</taxon>
    </lineage>
</organism>
<gene>
    <name evidence="2" type="ORF">Q8F55_008886</name>
</gene>
<dbReference type="RefSeq" id="XP_069205204.1">
    <property type="nucleotide sequence ID" value="XM_069357267.1"/>
</dbReference>
<feature type="region of interest" description="Disordered" evidence="1">
    <location>
        <begin position="1"/>
        <end position="34"/>
    </location>
</feature>
<keyword evidence="3" id="KW-1185">Reference proteome</keyword>
<proteinExistence type="predicted"/>
<dbReference type="GeneID" id="95989929"/>
<accession>A0ABR3PSA5</accession>
<evidence type="ECO:0008006" key="4">
    <source>
        <dbReference type="Google" id="ProtNLM"/>
    </source>
</evidence>
<evidence type="ECO:0000313" key="2">
    <source>
        <dbReference type="EMBL" id="KAL1405260.1"/>
    </source>
</evidence>
<sequence length="261" mass="27643">MTLNEKTESVTTAPASPSTLSAVESKGSASTAPSSLGVAPVPYLTDGIEAYSVHRDFDGAGNVLVLCPDGDARTGFRVSGFHLSAASPIFQTALVGHLHSPCTLHLPDAADDVAAFLRLFKLAPSAAWAAKAFDPPLATYYRVLVVLEKYQCHEFLRAAFGARVASSARYSDGGVGWEPFYLLLMAHRLRSPAIWAAVLPRLAKWRVDPATMTPEQVAVLGPELYRIVVAISALSGGARAFQDVKGVSVTYKDGLAVVCGP</sequence>
<dbReference type="EMBL" id="JBBXJM010000007">
    <property type="protein sequence ID" value="KAL1405260.1"/>
    <property type="molecule type" value="Genomic_DNA"/>
</dbReference>
<name>A0ABR3PSA5_9TREE</name>
<evidence type="ECO:0000256" key="1">
    <source>
        <dbReference type="SAM" id="MobiDB-lite"/>
    </source>
</evidence>
<feature type="compositionally biased region" description="Polar residues" evidence="1">
    <location>
        <begin position="9"/>
        <end position="34"/>
    </location>
</feature>
<dbReference type="Proteomes" id="UP001565368">
    <property type="component" value="Unassembled WGS sequence"/>
</dbReference>